<dbReference type="RefSeq" id="WP_158336730.1">
    <property type="nucleotide sequence ID" value="NZ_CP033004.1"/>
</dbReference>
<gene>
    <name evidence="1" type="ORF">D9V73_02690</name>
</gene>
<name>A0A4D6YCZ0_BUCMH</name>
<evidence type="ECO:0000313" key="1">
    <source>
        <dbReference type="EMBL" id="QCI23520.1"/>
    </source>
</evidence>
<sequence>MLSCFIANNYQINLSILIANISNNLEIRISHWNDLHIIKLFSECEKYCQELIYNPVPILLQPVNIDLALLLLKT</sequence>
<reference evidence="1 2" key="1">
    <citation type="submission" date="2018-10" db="EMBL/GenBank/DDBJ databases">
        <title>Comparative functional genomics of the obligate endosymbiont Buchnera aphidicola.</title>
        <authorList>
            <person name="Chong R.A."/>
        </authorList>
    </citation>
    <scope>NUCLEOTIDE SEQUENCE [LARGE SCALE GENOMIC DNA]</scope>
    <source>
        <strain evidence="1 2">Mrh</strain>
    </source>
</reference>
<dbReference type="EMBL" id="CP033004">
    <property type="protein sequence ID" value="QCI23520.1"/>
    <property type="molecule type" value="Genomic_DNA"/>
</dbReference>
<evidence type="ECO:0000313" key="2">
    <source>
        <dbReference type="Proteomes" id="UP000298566"/>
    </source>
</evidence>
<organism evidence="1 2">
    <name type="scientific">Buchnera aphidicola subsp. Melaphis rhois</name>
    <dbReference type="NCBI Taxonomy" id="118103"/>
    <lineage>
        <taxon>Bacteria</taxon>
        <taxon>Pseudomonadati</taxon>
        <taxon>Pseudomonadota</taxon>
        <taxon>Gammaproteobacteria</taxon>
        <taxon>Enterobacterales</taxon>
        <taxon>Erwiniaceae</taxon>
        <taxon>Buchnera</taxon>
    </lineage>
</organism>
<accession>A0A4D6YCZ0</accession>
<dbReference type="Proteomes" id="UP000298566">
    <property type="component" value="Chromosome"/>
</dbReference>
<protein>
    <submittedName>
        <fullName evidence="1">Uncharacterized protein</fullName>
    </submittedName>
</protein>
<dbReference type="AlphaFoldDB" id="A0A4D6YCZ0"/>
<proteinExistence type="predicted"/>